<keyword evidence="3" id="KW-1185">Reference proteome</keyword>
<dbReference type="EMBL" id="NBWU01000001">
    <property type="protein sequence ID" value="PCE66701.1"/>
    <property type="molecule type" value="Genomic_DNA"/>
</dbReference>
<evidence type="ECO:0000313" key="2">
    <source>
        <dbReference type="EMBL" id="PCE66701.1"/>
    </source>
</evidence>
<accession>A0A2A4GE63</accession>
<reference evidence="2 3" key="1">
    <citation type="submission" date="2017-04" db="EMBL/GenBank/DDBJ databases">
        <title>A new member of the family Flavobacteriaceae isolated from ascidians.</title>
        <authorList>
            <person name="Chen L."/>
        </authorList>
    </citation>
    <scope>NUCLEOTIDE SEQUENCE [LARGE SCALE GENOMIC DNA]</scope>
    <source>
        <strain evidence="2 3">HQA918</strain>
    </source>
</reference>
<name>A0A2A4GE63_9FLAO</name>
<dbReference type="PROSITE" id="PS51257">
    <property type="entry name" value="PROKAR_LIPOPROTEIN"/>
    <property type="match status" value="1"/>
</dbReference>
<dbReference type="OrthoDB" id="3965347at2"/>
<dbReference type="AlphaFoldDB" id="A0A2A4GE63"/>
<evidence type="ECO:0008006" key="4">
    <source>
        <dbReference type="Google" id="ProtNLM"/>
    </source>
</evidence>
<dbReference type="Gene3D" id="3.40.390.10">
    <property type="entry name" value="Collagenase (Catalytic Domain)"/>
    <property type="match status" value="1"/>
</dbReference>
<sequence length="378" mass="41684">MIRSIKLSLPFLVLALLACSSADSTDDTTTPKDPIINPNAGLQIVFFTPVDVEVPDDAKARMREVVDYSQYFFKKWMAHWGYPVENPLKISRNENGDPKILFVKGKNTLASGAYDKLGYAKTEVIPAALEKYGLLPENQTWWIFSYPGPEKRAFRGGGTFKGGTSSANFTSGLGTLIEIGDDELAKGKAAEFKLKAVIHELGHALGMGHMGPHEDDGLGNSLMGPVNNAYHKKFPEDDRVYMPKAEAALLWKHPLFAGSFDKVHQSPTVALEGFKAEYEATLDEITITGTLKSDSKAHSVVIQNKDSQTKEYWRKAYSARIKSDGSFEIKIKNPNKTNGQIKIAFCFNNGAISGTTGEFGLNKGLTKSYTYSNNDFQF</sequence>
<dbReference type="InterPro" id="IPR024079">
    <property type="entry name" value="MetalloPept_cat_dom_sf"/>
</dbReference>
<organism evidence="2 3">
    <name type="scientific">Sediminicola luteus</name>
    <dbReference type="NCBI Taxonomy" id="319238"/>
    <lineage>
        <taxon>Bacteria</taxon>
        <taxon>Pseudomonadati</taxon>
        <taxon>Bacteroidota</taxon>
        <taxon>Flavobacteriia</taxon>
        <taxon>Flavobacteriales</taxon>
        <taxon>Flavobacteriaceae</taxon>
        <taxon>Sediminicola</taxon>
    </lineage>
</organism>
<keyword evidence="1" id="KW-0732">Signal</keyword>
<feature type="signal peptide" evidence="1">
    <location>
        <begin position="1"/>
        <end position="22"/>
    </location>
</feature>
<dbReference type="RefSeq" id="WP_097442223.1">
    <property type="nucleotide sequence ID" value="NZ_NBWU01000001.1"/>
</dbReference>
<evidence type="ECO:0000256" key="1">
    <source>
        <dbReference type="SAM" id="SignalP"/>
    </source>
</evidence>
<evidence type="ECO:0000313" key="3">
    <source>
        <dbReference type="Proteomes" id="UP000219559"/>
    </source>
</evidence>
<protein>
    <recommendedName>
        <fullName evidence="4">Peptidase metallopeptidase domain-containing protein</fullName>
    </recommendedName>
</protein>
<dbReference type="Proteomes" id="UP000219559">
    <property type="component" value="Unassembled WGS sequence"/>
</dbReference>
<comment type="caution">
    <text evidence="2">The sequence shown here is derived from an EMBL/GenBank/DDBJ whole genome shotgun (WGS) entry which is preliminary data.</text>
</comment>
<dbReference type="GO" id="GO:0008237">
    <property type="term" value="F:metallopeptidase activity"/>
    <property type="evidence" value="ECO:0007669"/>
    <property type="project" value="InterPro"/>
</dbReference>
<dbReference type="SUPFAM" id="SSF55486">
    <property type="entry name" value="Metalloproteases ('zincins'), catalytic domain"/>
    <property type="match status" value="1"/>
</dbReference>
<feature type="chain" id="PRO_5012110538" description="Peptidase metallopeptidase domain-containing protein" evidence="1">
    <location>
        <begin position="23"/>
        <end position="378"/>
    </location>
</feature>
<proteinExistence type="predicted"/>
<gene>
    <name evidence="2" type="ORF">B7P33_05265</name>
</gene>